<dbReference type="Proteomes" id="UP001596098">
    <property type="component" value="Unassembled WGS sequence"/>
</dbReference>
<accession>A0ABW1QYK3</accession>
<evidence type="ECO:0000313" key="3">
    <source>
        <dbReference type="EMBL" id="MFC6153932.1"/>
    </source>
</evidence>
<dbReference type="RefSeq" id="WP_128221843.1">
    <property type="nucleotide sequence ID" value="NZ_CP034929.1"/>
</dbReference>
<protein>
    <recommendedName>
        <fullName evidence="5">DUF3592 domain-containing protein</fullName>
    </recommendedName>
</protein>
<proteinExistence type="predicted"/>
<sequence>MGTATSAAERPTDPAPGPASRGVTSPTWAVARRWLALTLFAVVALSALLRGSWQVSFDAFEDGVRSGAVTHVRTDMGDAVTAAEAGAQGKRTVTVQWRRWGVPFSAETEVRLRDAAALEAEWQASVPEGLTFSDDLTPRPDGSLADTVLIPGWAVLTVLLLYVGTVARIIAGAEPIRMTRWAWFWALWVPWIGAVAFWVFGEGARRGEGRQKVPGIPDRRVTGWFWVLLGVGVPMLVALLSTIG</sequence>
<keyword evidence="2" id="KW-1133">Transmembrane helix</keyword>
<keyword evidence="4" id="KW-1185">Reference proteome</keyword>
<keyword evidence="2" id="KW-0812">Transmembrane</keyword>
<organism evidence="3 4">
    <name type="scientific">Nocardioides yefusunii</name>
    <dbReference type="NCBI Taxonomy" id="2500546"/>
    <lineage>
        <taxon>Bacteria</taxon>
        <taxon>Bacillati</taxon>
        <taxon>Actinomycetota</taxon>
        <taxon>Actinomycetes</taxon>
        <taxon>Propionibacteriales</taxon>
        <taxon>Nocardioidaceae</taxon>
        <taxon>Nocardioides</taxon>
    </lineage>
</organism>
<reference evidence="4" key="1">
    <citation type="journal article" date="2019" name="Int. J. Syst. Evol. Microbiol.">
        <title>The Global Catalogue of Microorganisms (GCM) 10K type strain sequencing project: providing services to taxonomists for standard genome sequencing and annotation.</title>
        <authorList>
            <consortium name="The Broad Institute Genomics Platform"/>
            <consortium name="The Broad Institute Genome Sequencing Center for Infectious Disease"/>
            <person name="Wu L."/>
            <person name="Ma J."/>
        </authorList>
    </citation>
    <scope>NUCLEOTIDE SEQUENCE [LARGE SCALE GENOMIC DNA]</scope>
    <source>
        <strain evidence="4">DFY28</strain>
    </source>
</reference>
<evidence type="ECO:0000256" key="2">
    <source>
        <dbReference type="SAM" id="Phobius"/>
    </source>
</evidence>
<gene>
    <name evidence="3" type="ORF">ACFPWU_09710</name>
</gene>
<evidence type="ECO:0008006" key="5">
    <source>
        <dbReference type="Google" id="ProtNLM"/>
    </source>
</evidence>
<feature type="region of interest" description="Disordered" evidence="1">
    <location>
        <begin position="1"/>
        <end position="23"/>
    </location>
</feature>
<evidence type="ECO:0000313" key="4">
    <source>
        <dbReference type="Proteomes" id="UP001596098"/>
    </source>
</evidence>
<name>A0ABW1QYK3_9ACTN</name>
<feature type="transmembrane region" description="Helical" evidence="2">
    <location>
        <begin position="221"/>
        <end position="243"/>
    </location>
</feature>
<comment type="caution">
    <text evidence="3">The sequence shown here is derived from an EMBL/GenBank/DDBJ whole genome shotgun (WGS) entry which is preliminary data.</text>
</comment>
<feature type="transmembrane region" description="Helical" evidence="2">
    <location>
        <begin position="148"/>
        <end position="170"/>
    </location>
</feature>
<dbReference type="EMBL" id="JBHSQI010000005">
    <property type="protein sequence ID" value="MFC6153932.1"/>
    <property type="molecule type" value="Genomic_DNA"/>
</dbReference>
<feature type="transmembrane region" description="Helical" evidence="2">
    <location>
        <begin position="182"/>
        <end position="201"/>
    </location>
</feature>
<evidence type="ECO:0000256" key="1">
    <source>
        <dbReference type="SAM" id="MobiDB-lite"/>
    </source>
</evidence>
<keyword evidence="2" id="KW-0472">Membrane</keyword>